<keyword evidence="5 10" id="KW-0450">Lipoyl</keyword>
<dbReference type="InterPro" id="IPR001078">
    <property type="entry name" value="2-oxoacid_DH_actylTfrase"/>
</dbReference>
<dbReference type="InterPro" id="IPR023213">
    <property type="entry name" value="CAT-like_dom_sf"/>
</dbReference>
<dbReference type="Pfam" id="PF00198">
    <property type="entry name" value="2-oxoacid_dh"/>
    <property type="match status" value="1"/>
</dbReference>
<reference evidence="13 14" key="1">
    <citation type="submission" date="2020-08" db="EMBL/GenBank/DDBJ databases">
        <authorList>
            <person name="Koutsovoulos G."/>
            <person name="Danchin GJ E."/>
        </authorList>
    </citation>
    <scope>NUCLEOTIDE SEQUENCE [LARGE SCALE GENOMIC DNA]</scope>
</reference>
<keyword evidence="4 10" id="KW-0808">Transferase</keyword>
<dbReference type="InterPro" id="IPR003016">
    <property type="entry name" value="2-oxoA_DH_lipoyl-BS"/>
</dbReference>
<keyword evidence="7" id="KW-0496">Mitochondrion</keyword>
<comment type="subcellular location">
    <subcellularLocation>
        <location evidence="2">Mitochondrion matrix</location>
    </subcellularLocation>
</comment>
<dbReference type="GO" id="GO:0031405">
    <property type="term" value="F:lipoic acid binding"/>
    <property type="evidence" value="ECO:0007669"/>
    <property type="project" value="TreeGrafter"/>
</dbReference>
<proteinExistence type="inferred from homology"/>
<comment type="catalytic activity">
    <reaction evidence="9">
        <text>N(6)-[(R)-dihydrolipoyl]-L-lysyl-[protein] + 2-methylpropanoyl-CoA = N(6)-[(R)-S(8)-2-methylpropanoyldihydrolipoyl]-L-lysyl-[protein] + CoA</text>
        <dbReference type="Rhea" id="RHEA:18865"/>
        <dbReference type="Rhea" id="RHEA-COMP:10475"/>
        <dbReference type="Rhea" id="RHEA-COMP:10497"/>
        <dbReference type="ChEBI" id="CHEBI:57287"/>
        <dbReference type="ChEBI" id="CHEBI:57338"/>
        <dbReference type="ChEBI" id="CHEBI:83100"/>
        <dbReference type="ChEBI" id="CHEBI:83142"/>
        <dbReference type="EC" id="2.3.1.168"/>
    </reaction>
    <physiologicalReaction direction="left-to-right" evidence="9">
        <dbReference type="Rhea" id="RHEA:18866"/>
    </physiologicalReaction>
</comment>
<dbReference type="Pfam" id="PF02817">
    <property type="entry name" value="E3_binding"/>
    <property type="match status" value="1"/>
</dbReference>
<dbReference type="AlphaFoldDB" id="A0A6V7U7A1"/>
<dbReference type="PROSITE" id="PS50968">
    <property type="entry name" value="BIOTINYL_LIPOYL"/>
    <property type="match status" value="1"/>
</dbReference>
<accession>A0A6V7U7A1</accession>
<gene>
    <name evidence="13" type="ORF">MENT_LOCUS9260</name>
</gene>
<dbReference type="GO" id="GO:0005829">
    <property type="term" value="C:cytosol"/>
    <property type="evidence" value="ECO:0007669"/>
    <property type="project" value="UniProtKB-ARBA"/>
</dbReference>
<dbReference type="Gene3D" id="3.30.559.10">
    <property type="entry name" value="Chloramphenicol acetyltransferase-like domain"/>
    <property type="match status" value="1"/>
</dbReference>
<evidence type="ECO:0000256" key="3">
    <source>
        <dbReference type="ARBA" id="ARBA00007317"/>
    </source>
</evidence>
<dbReference type="EMBL" id="CAJEWN010000041">
    <property type="protein sequence ID" value="CAD2148238.1"/>
    <property type="molecule type" value="Genomic_DNA"/>
</dbReference>
<evidence type="ECO:0000256" key="8">
    <source>
        <dbReference type="ARBA" id="ARBA00023315"/>
    </source>
</evidence>
<evidence type="ECO:0000313" key="14">
    <source>
        <dbReference type="Proteomes" id="UP000580250"/>
    </source>
</evidence>
<evidence type="ECO:0000259" key="11">
    <source>
        <dbReference type="PROSITE" id="PS50968"/>
    </source>
</evidence>
<dbReference type="FunFam" id="2.40.50.100:FF:000013">
    <property type="entry name" value="Dihydrolipoamide acetyltransferase component of pyruvate dehydrogenase complex"/>
    <property type="match status" value="1"/>
</dbReference>
<evidence type="ECO:0000313" key="13">
    <source>
        <dbReference type="EMBL" id="CAD2148238.1"/>
    </source>
</evidence>
<feature type="domain" description="Lipoyl-binding" evidence="11">
    <location>
        <begin position="31"/>
        <end position="106"/>
    </location>
</feature>
<evidence type="ECO:0000259" key="12">
    <source>
        <dbReference type="PROSITE" id="PS51826"/>
    </source>
</evidence>
<dbReference type="InterPro" id="IPR004167">
    <property type="entry name" value="PSBD"/>
</dbReference>
<dbReference type="Pfam" id="PF00364">
    <property type="entry name" value="Biotin_lipoyl"/>
    <property type="match status" value="1"/>
</dbReference>
<evidence type="ECO:0000256" key="10">
    <source>
        <dbReference type="RuleBase" id="RU003423"/>
    </source>
</evidence>
<dbReference type="PANTHER" id="PTHR43178:SF5">
    <property type="entry name" value="LIPOAMIDE ACYLTRANSFERASE COMPONENT OF BRANCHED-CHAIN ALPHA-KETO ACID DEHYDROGENASE COMPLEX, MITOCHONDRIAL"/>
    <property type="match status" value="1"/>
</dbReference>
<sequence>MNFLRLFKNKFLISYYNFECLHTSNIYFGKLINFKLSDIGEGIAEVQLKEWHVKEGDYVNEFDEICSVQSDKASVTITSRYKGIINKLYFQPDDIAKVGQTLLDVELNEEEEDNEEFLNEILPENEETSIPVTNQKSSTKILASPAVRRLLSENKINLEEIKGTGQNGRILKEDIYKMINKEEINMEILEEPTQKTTKIPIKGYTLSMIKTMTESLKIPHFIYGDEFLMEELIKIKELLKEKKSMNLTYLPFFIKIISKALEDFPILNSSLDLDNQSIILKNFHNISVAIDTPNGLAVPNIKNCQNKNILEIASELNALKEKGVKAAFLPEDVSDGTFTISNIGSIGGIFMSPIIFPPQVAIGAIGKIRRTPYSDDPEEEYIHENKRVVNICWAADHRVIDGATLARFSNKVKQLCENPAILLAELR</sequence>
<dbReference type="GO" id="GO:0005759">
    <property type="term" value="C:mitochondrial matrix"/>
    <property type="evidence" value="ECO:0007669"/>
    <property type="project" value="UniProtKB-SubCell"/>
</dbReference>
<dbReference type="SUPFAM" id="SSF52777">
    <property type="entry name" value="CoA-dependent acyltransferases"/>
    <property type="match status" value="1"/>
</dbReference>
<dbReference type="InterPro" id="IPR050743">
    <property type="entry name" value="2-oxoacid_DH_E2_comp"/>
</dbReference>
<feature type="domain" description="Peripheral subunit-binding (PSBD)" evidence="12">
    <location>
        <begin position="142"/>
        <end position="179"/>
    </location>
</feature>
<dbReference type="InterPro" id="IPR000089">
    <property type="entry name" value="Biotin_lipoyl"/>
</dbReference>
<dbReference type="InterPro" id="IPR036625">
    <property type="entry name" value="E3-bd_dom_sf"/>
</dbReference>
<keyword evidence="6" id="KW-0809">Transit peptide</keyword>
<dbReference type="PROSITE" id="PS00189">
    <property type="entry name" value="LIPOYL"/>
    <property type="match status" value="1"/>
</dbReference>
<dbReference type="SUPFAM" id="SSF47005">
    <property type="entry name" value="Peripheral subunit-binding domain of 2-oxo acid dehydrogenase complex"/>
    <property type="match status" value="1"/>
</dbReference>
<dbReference type="FunFam" id="4.10.320.10:FF:000002">
    <property type="entry name" value="Dihydrolipoamide acetyltransferase component of pyruvate dehydrogenase complex"/>
    <property type="match status" value="1"/>
</dbReference>
<evidence type="ECO:0000256" key="1">
    <source>
        <dbReference type="ARBA" id="ARBA00001938"/>
    </source>
</evidence>
<dbReference type="CDD" id="cd06849">
    <property type="entry name" value="lipoyl_domain"/>
    <property type="match status" value="1"/>
</dbReference>
<dbReference type="OrthoDB" id="202158at2759"/>
<dbReference type="InterPro" id="IPR011053">
    <property type="entry name" value="Single_hybrid_motif"/>
</dbReference>
<protein>
    <recommendedName>
        <fullName evidence="10">Dihydrolipoamide acetyltransferase component of pyruvate dehydrogenase complex</fullName>
        <ecNumber evidence="10">2.3.1.-</ecNumber>
    </recommendedName>
</protein>
<dbReference type="FunFam" id="3.30.559.10:FF:000007">
    <property type="entry name" value="Dihydrolipoamide acetyltransferase component of pyruvate dehydrogenase complex"/>
    <property type="match status" value="1"/>
</dbReference>
<dbReference type="GO" id="GO:0016407">
    <property type="term" value="F:acetyltransferase activity"/>
    <property type="evidence" value="ECO:0007669"/>
    <property type="project" value="TreeGrafter"/>
</dbReference>
<dbReference type="SUPFAM" id="SSF51230">
    <property type="entry name" value="Single hybrid motif"/>
    <property type="match status" value="1"/>
</dbReference>
<dbReference type="PANTHER" id="PTHR43178">
    <property type="entry name" value="DIHYDROLIPOAMIDE ACETYLTRANSFERASE COMPONENT OF PYRUVATE DEHYDROGENASE COMPLEX"/>
    <property type="match status" value="1"/>
</dbReference>
<evidence type="ECO:0000256" key="4">
    <source>
        <dbReference type="ARBA" id="ARBA00022679"/>
    </source>
</evidence>
<organism evidence="13 14">
    <name type="scientific">Meloidogyne enterolobii</name>
    <name type="common">Root-knot nematode worm</name>
    <name type="synonym">Meloidogyne mayaguensis</name>
    <dbReference type="NCBI Taxonomy" id="390850"/>
    <lineage>
        <taxon>Eukaryota</taxon>
        <taxon>Metazoa</taxon>
        <taxon>Ecdysozoa</taxon>
        <taxon>Nematoda</taxon>
        <taxon>Chromadorea</taxon>
        <taxon>Rhabditida</taxon>
        <taxon>Tylenchina</taxon>
        <taxon>Tylenchomorpha</taxon>
        <taxon>Tylenchoidea</taxon>
        <taxon>Meloidogynidae</taxon>
        <taxon>Meloidogyninae</taxon>
        <taxon>Meloidogyne</taxon>
    </lineage>
</organism>
<name>A0A6V7U7A1_MELEN</name>
<dbReference type="GO" id="GO:0043754">
    <property type="term" value="F:dihydrolipoamide branched chain acyltransferase activity"/>
    <property type="evidence" value="ECO:0007669"/>
    <property type="project" value="UniProtKB-EC"/>
</dbReference>
<comment type="caution">
    <text evidence="13">The sequence shown here is derived from an EMBL/GenBank/DDBJ whole genome shotgun (WGS) entry which is preliminary data.</text>
</comment>
<dbReference type="PROSITE" id="PS51826">
    <property type="entry name" value="PSBD"/>
    <property type="match status" value="1"/>
</dbReference>
<dbReference type="Gene3D" id="2.40.50.100">
    <property type="match status" value="1"/>
</dbReference>
<evidence type="ECO:0000256" key="5">
    <source>
        <dbReference type="ARBA" id="ARBA00022823"/>
    </source>
</evidence>
<evidence type="ECO:0000256" key="9">
    <source>
        <dbReference type="ARBA" id="ARBA00051775"/>
    </source>
</evidence>
<evidence type="ECO:0000256" key="2">
    <source>
        <dbReference type="ARBA" id="ARBA00004305"/>
    </source>
</evidence>
<evidence type="ECO:0000256" key="6">
    <source>
        <dbReference type="ARBA" id="ARBA00022946"/>
    </source>
</evidence>
<dbReference type="EC" id="2.3.1.-" evidence="10"/>
<evidence type="ECO:0000256" key="7">
    <source>
        <dbReference type="ARBA" id="ARBA00023128"/>
    </source>
</evidence>
<keyword evidence="8 10" id="KW-0012">Acyltransferase</keyword>
<comment type="similarity">
    <text evidence="3 10">Belongs to the 2-oxoacid dehydrogenase family.</text>
</comment>
<comment type="cofactor">
    <cofactor evidence="1 10">
        <name>(R)-lipoate</name>
        <dbReference type="ChEBI" id="CHEBI:83088"/>
    </cofactor>
</comment>
<dbReference type="Gene3D" id="4.10.320.10">
    <property type="entry name" value="E3-binding domain"/>
    <property type="match status" value="1"/>
</dbReference>
<dbReference type="Proteomes" id="UP000580250">
    <property type="component" value="Unassembled WGS sequence"/>
</dbReference>